<keyword evidence="2" id="KW-1185">Reference proteome</keyword>
<accession>A0A8H3XHA9</accession>
<dbReference type="OrthoDB" id="2429285at2759"/>
<protein>
    <submittedName>
        <fullName evidence="1">Hsp70 family protein</fullName>
    </submittedName>
</protein>
<sequence length="534" mass="61918">MDRVYIYINGEENVFSLSMEEKLDKIREKINMEVCTYFLNKNYEQISRDNEASTNLYEVSRLIDEDYYLHTKQIARNYNGREQLDKKINGYKFKNGHVKIANKIAFNVNITKIELNFIDHTSEEVGKCELEFDVLCKKNCISLKDISCVRPWLSIFLGVSLEDSRKKLESNVTTQYSCKKWGKVELSIQKSNFSLTDSFKNDVIEALKKNNNKDKVTELIKITEDYGSFYSRRLVLGGAIFKEKNKEPIIIGGDSESYKNDSLKSWVKSLNDNKSWDIIEFDQINSIFDLLEDNLKQEILNALGYRILKAGTKEIPSNQANSNYVHSLAVQFAELDKVTNICNCYIFATILSKEDTNNDFSLQVEYINNYAPILKIQRFNLKECQEYPKIGWIVVGKPINFDFDKTEFPININNNFNHDVASFNTCQLMAPTSQSDSTIAVKANFNLKRQICHYVYEITDKNTPVNNDDVHQQSVPFCYVDTDNIDNDQKCDFLYNTIDTINGQKCNFDQMIANWQKNIRCQNFIILVNNEALC</sequence>
<evidence type="ECO:0000313" key="1">
    <source>
        <dbReference type="EMBL" id="KAF0460736.1"/>
    </source>
</evidence>
<gene>
    <name evidence="1" type="ORF">F8M41_000570</name>
</gene>
<reference evidence="1 2" key="1">
    <citation type="journal article" date="2019" name="Environ. Microbiol.">
        <title>At the nexus of three kingdoms: the genome of the mycorrhizal fungus Gigaspora margarita provides insights into plant, endobacterial and fungal interactions.</title>
        <authorList>
            <person name="Venice F."/>
            <person name="Ghignone S."/>
            <person name="Salvioli di Fossalunga A."/>
            <person name="Amselem J."/>
            <person name="Novero M."/>
            <person name="Xianan X."/>
            <person name="Sedzielewska Toro K."/>
            <person name="Morin E."/>
            <person name="Lipzen A."/>
            <person name="Grigoriev I.V."/>
            <person name="Henrissat B."/>
            <person name="Martin F.M."/>
            <person name="Bonfante P."/>
        </authorList>
    </citation>
    <scope>NUCLEOTIDE SEQUENCE [LARGE SCALE GENOMIC DNA]</scope>
    <source>
        <strain evidence="1 2">BEG34</strain>
    </source>
</reference>
<proteinExistence type="predicted"/>
<dbReference type="AlphaFoldDB" id="A0A8H3XHA9"/>
<comment type="caution">
    <text evidence="1">The sequence shown here is derived from an EMBL/GenBank/DDBJ whole genome shotgun (WGS) entry which is preliminary data.</text>
</comment>
<name>A0A8H3XHA9_GIGMA</name>
<organism evidence="1 2">
    <name type="scientific">Gigaspora margarita</name>
    <dbReference type="NCBI Taxonomy" id="4874"/>
    <lineage>
        <taxon>Eukaryota</taxon>
        <taxon>Fungi</taxon>
        <taxon>Fungi incertae sedis</taxon>
        <taxon>Mucoromycota</taxon>
        <taxon>Glomeromycotina</taxon>
        <taxon>Glomeromycetes</taxon>
        <taxon>Diversisporales</taxon>
        <taxon>Gigasporaceae</taxon>
        <taxon>Gigaspora</taxon>
    </lineage>
</organism>
<dbReference type="EMBL" id="WTPW01001042">
    <property type="protein sequence ID" value="KAF0460736.1"/>
    <property type="molecule type" value="Genomic_DNA"/>
</dbReference>
<dbReference type="Proteomes" id="UP000439903">
    <property type="component" value="Unassembled WGS sequence"/>
</dbReference>
<evidence type="ECO:0000313" key="2">
    <source>
        <dbReference type="Proteomes" id="UP000439903"/>
    </source>
</evidence>